<sequence length="215" mass="25092">MSDPSISDPMSFLYLDMLSRVLLEEAEEAAKEFDLKMNFIREQESNCLENGKQLITVDMLINKMQECIFQTELELQENEVQLDEMDKLLSRYQANYIDFSKGPEWIPLKPSSYRTFLKLLLSADQSTAQCNNLKEELKAYNEEAIKRLESPNLVTRIMDYHLSAIAGLEKKLDKLHKLANKVIISYNKICRKVTGKIMKDKRHKKPRPTTARHKF</sequence>
<dbReference type="KEGG" id="dmo:Dmoj_GI22664"/>
<dbReference type="InParanoid" id="B4KA01"/>
<dbReference type="PhylomeDB" id="B4KA01"/>
<dbReference type="OrthoDB" id="7862278at2759"/>
<reference evidence="1 2" key="1">
    <citation type="journal article" date="2007" name="Nature">
        <title>Evolution of genes and genomes on the Drosophila phylogeny.</title>
        <authorList>
            <consortium name="Drosophila 12 Genomes Consortium"/>
            <person name="Clark A.G."/>
            <person name="Eisen M.B."/>
            <person name="Smith D.R."/>
            <person name="Bergman C.M."/>
            <person name="Oliver B."/>
            <person name="Markow T.A."/>
            <person name="Kaufman T.C."/>
            <person name="Kellis M."/>
            <person name="Gelbart W."/>
            <person name="Iyer V.N."/>
            <person name="Pollard D.A."/>
            <person name="Sackton T.B."/>
            <person name="Larracuente A.M."/>
            <person name="Singh N.D."/>
            <person name="Abad J.P."/>
            <person name="Abt D.N."/>
            <person name="Adryan B."/>
            <person name="Aguade M."/>
            <person name="Akashi H."/>
            <person name="Anderson W.W."/>
            <person name="Aquadro C.F."/>
            <person name="Ardell D.H."/>
            <person name="Arguello R."/>
            <person name="Artieri C.G."/>
            <person name="Barbash D.A."/>
            <person name="Barker D."/>
            <person name="Barsanti P."/>
            <person name="Batterham P."/>
            <person name="Batzoglou S."/>
            <person name="Begun D."/>
            <person name="Bhutkar A."/>
            <person name="Blanco E."/>
            <person name="Bosak S.A."/>
            <person name="Bradley R.K."/>
            <person name="Brand A.D."/>
            <person name="Brent M.R."/>
            <person name="Brooks A.N."/>
            <person name="Brown R.H."/>
            <person name="Butlin R.K."/>
            <person name="Caggese C."/>
            <person name="Calvi B.R."/>
            <person name="Bernardo de Carvalho A."/>
            <person name="Caspi A."/>
            <person name="Castrezana S."/>
            <person name="Celniker S.E."/>
            <person name="Chang J.L."/>
            <person name="Chapple C."/>
            <person name="Chatterji S."/>
            <person name="Chinwalla A."/>
            <person name="Civetta A."/>
            <person name="Clifton S.W."/>
            <person name="Comeron J.M."/>
            <person name="Costello J.C."/>
            <person name="Coyne J.A."/>
            <person name="Daub J."/>
            <person name="David R.G."/>
            <person name="Delcher A.L."/>
            <person name="Delehaunty K."/>
            <person name="Do C.B."/>
            <person name="Ebling H."/>
            <person name="Edwards K."/>
            <person name="Eickbush T."/>
            <person name="Evans J.D."/>
            <person name="Filipski A."/>
            <person name="Findeiss S."/>
            <person name="Freyhult E."/>
            <person name="Fulton L."/>
            <person name="Fulton R."/>
            <person name="Garcia A.C."/>
            <person name="Gardiner A."/>
            <person name="Garfield D.A."/>
            <person name="Garvin B.E."/>
            <person name="Gibson G."/>
            <person name="Gilbert D."/>
            <person name="Gnerre S."/>
            <person name="Godfrey J."/>
            <person name="Good R."/>
            <person name="Gotea V."/>
            <person name="Gravely B."/>
            <person name="Greenberg A.J."/>
            <person name="Griffiths-Jones S."/>
            <person name="Gross S."/>
            <person name="Guigo R."/>
            <person name="Gustafson E.A."/>
            <person name="Haerty W."/>
            <person name="Hahn M.W."/>
            <person name="Halligan D.L."/>
            <person name="Halpern A.L."/>
            <person name="Halter G.M."/>
            <person name="Han M.V."/>
            <person name="Heger A."/>
            <person name="Hillier L."/>
            <person name="Hinrichs A.S."/>
            <person name="Holmes I."/>
            <person name="Hoskins R.A."/>
            <person name="Hubisz M.J."/>
            <person name="Hultmark D."/>
            <person name="Huntley M.A."/>
            <person name="Jaffe D.B."/>
            <person name="Jagadeeshan S."/>
            <person name="Jeck W.R."/>
            <person name="Johnson J."/>
            <person name="Jones C.D."/>
            <person name="Jordan W.C."/>
            <person name="Karpen G.H."/>
            <person name="Kataoka E."/>
            <person name="Keightley P.D."/>
            <person name="Kheradpour P."/>
            <person name="Kirkness E.F."/>
            <person name="Koerich L.B."/>
            <person name="Kristiansen K."/>
            <person name="Kudrna D."/>
            <person name="Kulathinal R.J."/>
            <person name="Kumar S."/>
            <person name="Kwok R."/>
            <person name="Lander E."/>
            <person name="Langley C.H."/>
            <person name="Lapoint R."/>
            <person name="Lazzaro B.P."/>
            <person name="Lee S.J."/>
            <person name="Levesque L."/>
            <person name="Li R."/>
            <person name="Lin C.F."/>
            <person name="Lin M.F."/>
            <person name="Lindblad-Toh K."/>
            <person name="Llopart A."/>
            <person name="Long M."/>
            <person name="Low L."/>
            <person name="Lozovsky E."/>
            <person name="Lu J."/>
            <person name="Luo M."/>
            <person name="Machado C.A."/>
            <person name="Makalowski W."/>
            <person name="Marzo M."/>
            <person name="Matsuda M."/>
            <person name="Matzkin L."/>
            <person name="McAllister B."/>
            <person name="McBride C.S."/>
            <person name="McKernan B."/>
            <person name="McKernan K."/>
            <person name="Mendez-Lago M."/>
            <person name="Minx P."/>
            <person name="Mollenhauer M.U."/>
            <person name="Montooth K."/>
            <person name="Mount S.M."/>
            <person name="Mu X."/>
            <person name="Myers E."/>
            <person name="Negre B."/>
            <person name="Newfeld S."/>
            <person name="Nielsen R."/>
            <person name="Noor M.A."/>
            <person name="O'Grady P."/>
            <person name="Pachter L."/>
            <person name="Papaceit M."/>
            <person name="Parisi M.J."/>
            <person name="Parisi M."/>
            <person name="Parts L."/>
            <person name="Pedersen J.S."/>
            <person name="Pesole G."/>
            <person name="Phillippy A.M."/>
            <person name="Ponting C.P."/>
            <person name="Pop M."/>
            <person name="Porcelli D."/>
            <person name="Powell J.R."/>
            <person name="Prohaska S."/>
            <person name="Pruitt K."/>
            <person name="Puig M."/>
            <person name="Quesneville H."/>
            <person name="Ram K.R."/>
            <person name="Rand D."/>
            <person name="Rasmussen M.D."/>
            <person name="Reed L.K."/>
            <person name="Reenan R."/>
            <person name="Reily A."/>
            <person name="Remington K.A."/>
            <person name="Rieger T.T."/>
            <person name="Ritchie M.G."/>
            <person name="Robin C."/>
            <person name="Rogers Y.H."/>
            <person name="Rohde C."/>
            <person name="Rozas J."/>
            <person name="Rubenfield M.J."/>
            <person name="Ruiz A."/>
            <person name="Russo S."/>
            <person name="Salzberg S.L."/>
            <person name="Sanchez-Gracia A."/>
            <person name="Saranga D.J."/>
            <person name="Sato H."/>
            <person name="Schaeffer S.W."/>
            <person name="Schatz M.C."/>
            <person name="Schlenke T."/>
            <person name="Schwartz R."/>
            <person name="Segarra C."/>
            <person name="Singh R.S."/>
            <person name="Sirot L."/>
            <person name="Sirota M."/>
            <person name="Sisneros N.B."/>
            <person name="Smith C.D."/>
            <person name="Smith T.F."/>
            <person name="Spieth J."/>
            <person name="Stage D.E."/>
            <person name="Stark A."/>
            <person name="Stephan W."/>
            <person name="Strausberg R.L."/>
            <person name="Strempel S."/>
            <person name="Sturgill D."/>
            <person name="Sutton G."/>
            <person name="Sutton G.G."/>
            <person name="Tao W."/>
            <person name="Teichmann S."/>
            <person name="Tobari Y.N."/>
            <person name="Tomimura Y."/>
            <person name="Tsolas J.M."/>
            <person name="Valente V.L."/>
            <person name="Venter E."/>
            <person name="Venter J.C."/>
            <person name="Vicario S."/>
            <person name="Vieira F.G."/>
            <person name="Vilella A.J."/>
            <person name="Villasante A."/>
            <person name="Walenz B."/>
            <person name="Wang J."/>
            <person name="Wasserman M."/>
            <person name="Watts T."/>
            <person name="Wilson D."/>
            <person name="Wilson R.K."/>
            <person name="Wing R.A."/>
            <person name="Wolfner M.F."/>
            <person name="Wong A."/>
            <person name="Wong G.K."/>
            <person name="Wu C.I."/>
            <person name="Wu G."/>
            <person name="Yamamoto D."/>
            <person name="Yang H.P."/>
            <person name="Yang S.P."/>
            <person name="Yorke J.A."/>
            <person name="Yoshida K."/>
            <person name="Zdobnov E."/>
            <person name="Zhang P."/>
            <person name="Zhang Y."/>
            <person name="Zimin A.V."/>
            <person name="Baldwin J."/>
            <person name="Abdouelleil A."/>
            <person name="Abdulkadir J."/>
            <person name="Abebe A."/>
            <person name="Abera B."/>
            <person name="Abreu J."/>
            <person name="Acer S.C."/>
            <person name="Aftuck L."/>
            <person name="Alexander A."/>
            <person name="An P."/>
            <person name="Anderson E."/>
            <person name="Anderson S."/>
            <person name="Arachi H."/>
            <person name="Azer M."/>
            <person name="Bachantsang P."/>
            <person name="Barry A."/>
            <person name="Bayul T."/>
            <person name="Berlin A."/>
            <person name="Bessette D."/>
            <person name="Bloom T."/>
            <person name="Blye J."/>
            <person name="Boguslavskiy L."/>
            <person name="Bonnet C."/>
            <person name="Boukhgalter B."/>
            <person name="Bourzgui I."/>
            <person name="Brown A."/>
            <person name="Cahill P."/>
            <person name="Channer S."/>
            <person name="Cheshatsang Y."/>
            <person name="Chuda L."/>
            <person name="Citroen M."/>
            <person name="Collymore A."/>
            <person name="Cooke P."/>
            <person name="Costello M."/>
            <person name="D'Aco K."/>
            <person name="Daza R."/>
            <person name="De Haan G."/>
            <person name="DeGray S."/>
            <person name="DeMaso C."/>
            <person name="Dhargay N."/>
            <person name="Dooley K."/>
            <person name="Dooley E."/>
            <person name="Doricent M."/>
            <person name="Dorje P."/>
            <person name="Dorjee K."/>
            <person name="Dupes A."/>
            <person name="Elong R."/>
            <person name="Falk J."/>
            <person name="Farina A."/>
            <person name="Faro S."/>
            <person name="Ferguson D."/>
            <person name="Fisher S."/>
            <person name="Foley C.D."/>
            <person name="Franke A."/>
            <person name="Friedrich D."/>
            <person name="Gadbois L."/>
            <person name="Gearin G."/>
            <person name="Gearin C.R."/>
            <person name="Giannoukos G."/>
            <person name="Goode T."/>
            <person name="Graham J."/>
            <person name="Grandbois E."/>
            <person name="Grewal S."/>
            <person name="Gyaltsen K."/>
            <person name="Hafez N."/>
            <person name="Hagos B."/>
            <person name="Hall J."/>
            <person name="Henson C."/>
            <person name="Hollinger A."/>
            <person name="Honan T."/>
            <person name="Huard M.D."/>
            <person name="Hughes L."/>
            <person name="Hurhula B."/>
            <person name="Husby M.E."/>
            <person name="Kamat A."/>
            <person name="Kanga B."/>
            <person name="Kashin S."/>
            <person name="Khazanovich D."/>
            <person name="Kisner P."/>
            <person name="Lance K."/>
            <person name="Lara M."/>
            <person name="Lee W."/>
            <person name="Lennon N."/>
            <person name="Letendre F."/>
            <person name="LeVine R."/>
            <person name="Lipovsky A."/>
            <person name="Liu X."/>
            <person name="Liu J."/>
            <person name="Liu S."/>
            <person name="Lokyitsang T."/>
            <person name="Lokyitsang Y."/>
            <person name="Lubonja R."/>
            <person name="Lui A."/>
            <person name="MacDonald P."/>
            <person name="Magnisalis V."/>
            <person name="Maru K."/>
            <person name="Matthews C."/>
            <person name="McCusker W."/>
            <person name="McDonough S."/>
            <person name="Mehta T."/>
            <person name="Meldrim J."/>
            <person name="Meneus L."/>
            <person name="Mihai O."/>
            <person name="Mihalev A."/>
            <person name="Mihova T."/>
            <person name="Mittelman R."/>
            <person name="Mlenga V."/>
            <person name="Montmayeur A."/>
            <person name="Mulrain L."/>
            <person name="Navidi A."/>
            <person name="Naylor J."/>
            <person name="Negash T."/>
            <person name="Nguyen T."/>
            <person name="Nguyen N."/>
            <person name="Nicol R."/>
            <person name="Norbu C."/>
            <person name="Norbu N."/>
            <person name="Novod N."/>
            <person name="O'Neill B."/>
            <person name="Osman S."/>
            <person name="Markiewicz E."/>
            <person name="Oyono O.L."/>
            <person name="Patti C."/>
            <person name="Phunkhang P."/>
            <person name="Pierre F."/>
            <person name="Priest M."/>
            <person name="Raghuraman S."/>
            <person name="Rege F."/>
            <person name="Reyes R."/>
            <person name="Rise C."/>
            <person name="Rogov P."/>
            <person name="Ross K."/>
            <person name="Ryan E."/>
            <person name="Settipalli S."/>
            <person name="Shea T."/>
            <person name="Sherpa N."/>
            <person name="Shi L."/>
            <person name="Shih D."/>
            <person name="Sparrow T."/>
            <person name="Spaulding J."/>
            <person name="Stalker J."/>
            <person name="Stange-Thomann N."/>
            <person name="Stavropoulos S."/>
            <person name="Stone C."/>
            <person name="Strader C."/>
            <person name="Tesfaye S."/>
            <person name="Thomson T."/>
            <person name="Thoulutsang Y."/>
            <person name="Thoulutsang D."/>
            <person name="Topham K."/>
            <person name="Topping I."/>
            <person name="Tsamla T."/>
            <person name="Vassiliev H."/>
            <person name="Vo A."/>
            <person name="Wangchuk T."/>
            <person name="Wangdi T."/>
            <person name="Weiand M."/>
            <person name="Wilkinson J."/>
            <person name="Wilson A."/>
            <person name="Yadav S."/>
            <person name="Young G."/>
            <person name="Yu Q."/>
            <person name="Zembek L."/>
            <person name="Zhong D."/>
            <person name="Zimmer A."/>
            <person name="Zwirko Z."/>
            <person name="Jaffe D.B."/>
            <person name="Alvarez P."/>
            <person name="Brockman W."/>
            <person name="Butler J."/>
            <person name="Chin C."/>
            <person name="Gnerre S."/>
            <person name="Grabherr M."/>
            <person name="Kleber M."/>
            <person name="Mauceli E."/>
            <person name="MacCallum I."/>
        </authorList>
    </citation>
    <scope>NUCLEOTIDE SEQUENCE [LARGE SCALE GENOMIC DNA]</scope>
    <source>
        <strain evidence="2">Tucson 15081-1352.22</strain>
    </source>
</reference>
<organism evidence="1 2">
    <name type="scientific">Drosophila mojavensis</name>
    <name type="common">Fruit fly</name>
    <dbReference type="NCBI Taxonomy" id="7230"/>
    <lineage>
        <taxon>Eukaryota</taxon>
        <taxon>Metazoa</taxon>
        <taxon>Ecdysozoa</taxon>
        <taxon>Arthropoda</taxon>
        <taxon>Hexapoda</taxon>
        <taxon>Insecta</taxon>
        <taxon>Pterygota</taxon>
        <taxon>Neoptera</taxon>
        <taxon>Endopterygota</taxon>
        <taxon>Diptera</taxon>
        <taxon>Brachycera</taxon>
        <taxon>Muscomorpha</taxon>
        <taxon>Ephydroidea</taxon>
        <taxon>Drosophilidae</taxon>
        <taxon>Drosophila</taxon>
    </lineage>
</organism>
<dbReference type="Proteomes" id="UP000009192">
    <property type="component" value="Unassembled WGS sequence"/>
</dbReference>
<dbReference type="AlphaFoldDB" id="B4KA01"/>
<gene>
    <name evidence="1" type="primary">Dmoj\GI22664</name>
    <name evidence="1" type="ORF">Dmoj_GI22664</name>
</gene>
<accession>B4KA01</accession>
<name>B4KA01_DROMO</name>
<dbReference type="SMR" id="B4KA01"/>
<evidence type="ECO:0000313" key="2">
    <source>
        <dbReference type="Proteomes" id="UP000009192"/>
    </source>
</evidence>
<protein>
    <submittedName>
        <fullName evidence="1">Uncharacterized protein</fullName>
    </submittedName>
</protein>
<evidence type="ECO:0000313" key="1">
    <source>
        <dbReference type="EMBL" id="EDW15649.1"/>
    </source>
</evidence>
<dbReference type="eggNOG" id="ENOG502T9DC">
    <property type="taxonomic scope" value="Eukaryota"/>
</dbReference>
<dbReference type="HOGENOM" id="CLU_106882_0_0_1"/>
<keyword evidence="2" id="KW-1185">Reference proteome</keyword>
<dbReference type="EMBL" id="CH933806">
    <property type="protein sequence ID" value="EDW15649.1"/>
    <property type="molecule type" value="Genomic_DNA"/>
</dbReference>
<proteinExistence type="predicted"/>
<dbReference type="OMA" id="KIIDYHN"/>